<dbReference type="RefSeq" id="WP_378720114.1">
    <property type="nucleotide sequence ID" value="NZ_JBHLHV010000019.1"/>
</dbReference>
<protein>
    <submittedName>
        <fullName evidence="1">Uncharacterized protein</fullName>
    </submittedName>
</protein>
<comment type="caution">
    <text evidence="1">The sequence shown here is derived from an EMBL/GenBank/DDBJ whole genome shotgun (WGS) entry which is preliminary data.</text>
</comment>
<evidence type="ECO:0000313" key="1">
    <source>
        <dbReference type="EMBL" id="MFB8894208.1"/>
    </source>
</evidence>
<gene>
    <name evidence="1" type="ORF">AB7P39_15280</name>
</gene>
<feature type="non-terminal residue" evidence="1">
    <location>
        <position position="1"/>
    </location>
</feature>
<name>A0ABV5EW82_9MICO</name>
<dbReference type="Proteomes" id="UP001589643">
    <property type="component" value="Unassembled WGS sequence"/>
</dbReference>
<keyword evidence="2" id="KW-1185">Reference proteome</keyword>
<organism evidence="1 2">
    <name type="scientific">Microbacterium plantarum</name>
    <dbReference type="NCBI Taxonomy" id="1816425"/>
    <lineage>
        <taxon>Bacteria</taxon>
        <taxon>Bacillati</taxon>
        <taxon>Actinomycetota</taxon>
        <taxon>Actinomycetes</taxon>
        <taxon>Micrococcales</taxon>
        <taxon>Microbacteriaceae</taxon>
        <taxon>Microbacterium</taxon>
    </lineage>
</organism>
<sequence length="91" mass="10766">LEGYFSVHEFLSREKTVFALLKAAPHVKDWWETYCEQKDESTGSLFSAAPTWDSFRNAIKEQYYPVGSYEDEYIKWTTLRQGRDQDVPEFT</sequence>
<evidence type="ECO:0000313" key="2">
    <source>
        <dbReference type="Proteomes" id="UP001589643"/>
    </source>
</evidence>
<feature type="non-terminal residue" evidence="1">
    <location>
        <position position="91"/>
    </location>
</feature>
<reference evidence="1 2" key="1">
    <citation type="submission" date="2024-08" db="EMBL/GenBank/DDBJ databases">
        <title>Heavy metals resistant antinobacteria isolated from wastewater.</title>
        <authorList>
            <person name="Roman Ponce B."/>
            <person name="Blanco Mercado M.A."/>
            <person name="Avila Aldana I.N."/>
            <person name="Morales Arrieta S."/>
        </authorList>
    </citation>
    <scope>NUCLEOTIDE SEQUENCE [LARGE SCALE GENOMIC DNA]</scope>
    <source>
        <strain evidence="2">sma-1</strain>
    </source>
</reference>
<accession>A0ABV5EW82</accession>
<dbReference type="EMBL" id="JBHLHV010000019">
    <property type="protein sequence ID" value="MFB8894208.1"/>
    <property type="molecule type" value="Genomic_DNA"/>
</dbReference>
<proteinExistence type="predicted"/>